<dbReference type="InterPro" id="IPR000462">
    <property type="entry name" value="CDP-OH_P_trans"/>
</dbReference>
<keyword evidence="3 9" id="KW-0812">Transmembrane</keyword>
<dbReference type="GO" id="GO:0005739">
    <property type="term" value="C:mitochondrion"/>
    <property type="evidence" value="ECO:0007669"/>
    <property type="project" value="TreeGrafter"/>
</dbReference>
<sequence>MRFRWLPNGISIFRIFLILPILFLIDTRHYKIALVFFIVAVLSDIVDGYLAKKYDWRSHLGTFLDPLADKLLISSTFIVLAYSGDIPFWLMGAVISRDICIAFGALFYYFFIESIRVKPTGISKLNTVLESLFVLFILSKLAYGLPGPSIILLFGSAVLVTVVISGVDYIISWSLKVKNFRNRLRN</sequence>
<feature type="transmembrane region" description="Helical" evidence="9">
    <location>
        <begin position="123"/>
        <end position="143"/>
    </location>
</feature>
<keyword evidence="7" id="KW-0594">Phospholipid biosynthesis</keyword>
<evidence type="ECO:0000256" key="7">
    <source>
        <dbReference type="ARBA" id="ARBA00023209"/>
    </source>
</evidence>
<accession>A0A381QPM1</accession>
<evidence type="ECO:0000256" key="2">
    <source>
        <dbReference type="ARBA" id="ARBA00022516"/>
    </source>
</evidence>
<evidence type="ECO:0000256" key="3">
    <source>
        <dbReference type="ARBA" id="ARBA00022692"/>
    </source>
</evidence>
<feature type="transmembrane region" description="Helical" evidence="9">
    <location>
        <begin position="31"/>
        <end position="51"/>
    </location>
</feature>
<name>A0A381QPM1_9ZZZZ</name>
<dbReference type="AlphaFoldDB" id="A0A381QPM1"/>
<evidence type="ECO:0000256" key="9">
    <source>
        <dbReference type="SAM" id="Phobius"/>
    </source>
</evidence>
<dbReference type="InterPro" id="IPR043130">
    <property type="entry name" value="CDP-OH_PTrfase_TM_dom"/>
</dbReference>
<feature type="transmembrane region" description="Helical" evidence="9">
    <location>
        <begin position="88"/>
        <end position="111"/>
    </location>
</feature>
<evidence type="ECO:0000256" key="6">
    <source>
        <dbReference type="ARBA" id="ARBA00023136"/>
    </source>
</evidence>
<dbReference type="Gene3D" id="1.20.120.1760">
    <property type="match status" value="1"/>
</dbReference>
<dbReference type="EMBL" id="UINC01001427">
    <property type="protein sequence ID" value="SUZ80449.1"/>
    <property type="molecule type" value="Genomic_DNA"/>
</dbReference>
<protein>
    <recommendedName>
        <fullName evidence="11">CDP-diacylglycerol--glycerol-3-phosphate 3-phosphatidyltransferase</fullName>
    </recommendedName>
</protein>
<keyword evidence="2" id="KW-0444">Lipid biosynthesis</keyword>
<keyword evidence="8" id="KW-1208">Phospholipid metabolism</keyword>
<dbReference type="PANTHER" id="PTHR14269:SF11">
    <property type="entry name" value="CDP-DIACYLGLYCEROL--GLYCEROL-3-PHOSPHATE 3-PHOSPHATIDYLTRANSFERASE"/>
    <property type="match status" value="1"/>
</dbReference>
<evidence type="ECO:0000313" key="10">
    <source>
        <dbReference type="EMBL" id="SUZ80449.1"/>
    </source>
</evidence>
<dbReference type="GO" id="GO:0008444">
    <property type="term" value="F:CDP-diacylglycerol-glycerol-3-phosphate 3-phosphatidyltransferase activity"/>
    <property type="evidence" value="ECO:0007669"/>
    <property type="project" value="InterPro"/>
</dbReference>
<evidence type="ECO:0000256" key="8">
    <source>
        <dbReference type="ARBA" id="ARBA00023264"/>
    </source>
</evidence>
<keyword evidence="6 9" id="KW-0472">Membrane</keyword>
<evidence type="ECO:0000256" key="4">
    <source>
        <dbReference type="ARBA" id="ARBA00022989"/>
    </source>
</evidence>
<reference evidence="10" key="1">
    <citation type="submission" date="2018-05" db="EMBL/GenBank/DDBJ databases">
        <authorList>
            <person name="Lanie J.A."/>
            <person name="Ng W.-L."/>
            <person name="Kazmierczak K.M."/>
            <person name="Andrzejewski T.M."/>
            <person name="Davidsen T.M."/>
            <person name="Wayne K.J."/>
            <person name="Tettelin H."/>
            <person name="Glass J.I."/>
            <person name="Rusch D."/>
            <person name="Podicherti R."/>
            <person name="Tsui H.-C.T."/>
            <person name="Winkler M.E."/>
        </authorList>
    </citation>
    <scope>NUCLEOTIDE SEQUENCE</scope>
</reference>
<keyword evidence="5" id="KW-0443">Lipid metabolism</keyword>
<dbReference type="Pfam" id="PF01066">
    <property type="entry name" value="CDP-OH_P_transf"/>
    <property type="match status" value="1"/>
</dbReference>
<dbReference type="InterPro" id="IPR050324">
    <property type="entry name" value="CDP-alcohol_PTase-I"/>
</dbReference>
<organism evidence="10">
    <name type="scientific">marine metagenome</name>
    <dbReference type="NCBI Taxonomy" id="408172"/>
    <lineage>
        <taxon>unclassified sequences</taxon>
        <taxon>metagenomes</taxon>
        <taxon>ecological metagenomes</taxon>
    </lineage>
</organism>
<dbReference type="InterPro" id="IPR004570">
    <property type="entry name" value="Phosphatidylglycerol_P_synth"/>
</dbReference>
<evidence type="ECO:0000256" key="5">
    <source>
        <dbReference type="ARBA" id="ARBA00023098"/>
    </source>
</evidence>
<proteinExistence type="predicted"/>
<keyword evidence="4 9" id="KW-1133">Transmembrane helix</keyword>
<dbReference type="PANTHER" id="PTHR14269">
    <property type="entry name" value="CDP-DIACYLGLYCEROL--GLYCEROL-3-PHOSPHATE 3-PHOSPHATIDYLTRANSFERASE-RELATED"/>
    <property type="match status" value="1"/>
</dbReference>
<dbReference type="PIRSF" id="PIRSF000847">
    <property type="entry name" value="Phos_ph_gly_syn"/>
    <property type="match status" value="1"/>
</dbReference>
<gene>
    <name evidence="10" type="ORF">METZ01_LOCUS33303</name>
</gene>
<feature type="transmembrane region" description="Helical" evidence="9">
    <location>
        <begin position="5"/>
        <end position="25"/>
    </location>
</feature>
<comment type="subcellular location">
    <subcellularLocation>
        <location evidence="1">Membrane</location>
        <topology evidence="1">Multi-pass membrane protein</topology>
    </subcellularLocation>
</comment>
<feature type="transmembrane region" description="Helical" evidence="9">
    <location>
        <begin position="149"/>
        <end position="175"/>
    </location>
</feature>
<evidence type="ECO:0008006" key="11">
    <source>
        <dbReference type="Google" id="ProtNLM"/>
    </source>
</evidence>
<dbReference type="GO" id="GO:0016020">
    <property type="term" value="C:membrane"/>
    <property type="evidence" value="ECO:0007669"/>
    <property type="project" value="UniProtKB-SubCell"/>
</dbReference>
<evidence type="ECO:0000256" key="1">
    <source>
        <dbReference type="ARBA" id="ARBA00004141"/>
    </source>
</evidence>
<dbReference type="GO" id="GO:0046474">
    <property type="term" value="P:glycerophospholipid biosynthetic process"/>
    <property type="evidence" value="ECO:0007669"/>
    <property type="project" value="TreeGrafter"/>
</dbReference>